<feature type="compositionally biased region" description="Low complexity" evidence="2">
    <location>
        <begin position="30"/>
        <end position="50"/>
    </location>
</feature>
<organism evidence="3 4">
    <name type="scientific">Mycobacterium basiliense</name>
    <dbReference type="NCBI Taxonomy" id="2094119"/>
    <lineage>
        <taxon>Bacteria</taxon>
        <taxon>Bacillati</taxon>
        <taxon>Actinomycetota</taxon>
        <taxon>Actinomycetes</taxon>
        <taxon>Mycobacteriales</taxon>
        <taxon>Mycobacteriaceae</taxon>
        <taxon>Mycobacterium</taxon>
    </lineage>
</organism>
<keyword evidence="1" id="KW-0732">Signal</keyword>
<keyword evidence="4" id="KW-1185">Reference proteome</keyword>
<evidence type="ECO:0000256" key="2">
    <source>
        <dbReference type="SAM" id="MobiDB-lite"/>
    </source>
</evidence>
<dbReference type="EMBL" id="LR130759">
    <property type="protein sequence ID" value="VDM87270.1"/>
    <property type="molecule type" value="Genomic_DNA"/>
</dbReference>
<dbReference type="Gene3D" id="3.40.1000.10">
    <property type="entry name" value="Mog1/PsbP, alpha/beta/alpha sandwich"/>
    <property type="match status" value="1"/>
</dbReference>
<dbReference type="RefSeq" id="WP_158018924.1">
    <property type="nucleotide sequence ID" value="NZ_CBCSKE010000047.1"/>
</dbReference>
<dbReference type="PROSITE" id="PS51257">
    <property type="entry name" value="PROKAR_LIPOPROTEIN"/>
    <property type="match status" value="1"/>
</dbReference>
<gene>
    <name evidence="3" type="ORF">MB901379_00806</name>
</gene>
<feature type="region of interest" description="Disordered" evidence="2">
    <location>
        <begin position="23"/>
        <end position="50"/>
    </location>
</feature>
<accession>A0A3S4FKJ8</accession>
<dbReference type="Pfam" id="PF10738">
    <property type="entry name" value="Lpp-LpqN"/>
    <property type="match status" value="1"/>
</dbReference>
<keyword evidence="3" id="KW-0449">Lipoprotein</keyword>
<evidence type="ECO:0000313" key="4">
    <source>
        <dbReference type="Proteomes" id="UP000269998"/>
    </source>
</evidence>
<dbReference type="Proteomes" id="UP000269998">
    <property type="component" value="Chromosome"/>
</dbReference>
<proteinExistence type="predicted"/>
<name>A0A3S4FKJ8_9MYCO</name>
<dbReference type="AlphaFoldDB" id="A0A3S4FKJ8"/>
<protein>
    <submittedName>
        <fullName evidence="3">Putative lipoprotein LpqN</fullName>
    </submittedName>
</protein>
<dbReference type="KEGG" id="mbai:MB901379_00806"/>
<sequence length="226" mass="23419" precursor="true">MKDLMAMIATVALSVTLVGCGSDTKTNGQTSTSTATSTSTSTTTSTTSATPGAQVNYTIADYIRENNIQETPIHHGDPGSPNINLPVPDGWQLIPEGSGAPYGGIVYTKPSDPNDPPTIVAILSKLTGNVDAAKIIEFAPGELKNLPGYQGSNDGSASTLSGFQAWQLGGSYTKNGKQRAIAQKTVVIPSADGLFVLQLDADALDSEQGVLMDATNIIDDQTTITS</sequence>
<dbReference type="OrthoDB" id="3826775at2"/>
<dbReference type="InterPro" id="IPR019674">
    <property type="entry name" value="Lipoprotein_LpqN/LpqT-like"/>
</dbReference>
<evidence type="ECO:0000256" key="1">
    <source>
        <dbReference type="ARBA" id="ARBA00022729"/>
    </source>
</evidence>
<reference evidence="4" key="1">
    <citation type="submission" date="2018-02" db="EMBL/GenBank/DDBJ databases">
        <authorList>
            <person name="Seth-Smith MB H."/>
            <person name="Seth-Smith H."/>
        </authorList>
    </citation>
    <scope>NUCLEOTIDE SEQUENCE [LARGE SCALE GENOMIC DNA]</scope>
</reference>
<evidence type="ECO:0000313" key="3">
    <source>
        <dbReference type="EMBL" id="VDM87270.1"/>
    </source>
</evidence>